<reference evidence="2" key="1">
    <citation type="journal article" date="2022" name="bioRxiv">
        <title>Sequencing and chromosome-scale assembly of the giantPleurodeles waltlgenome.</title>
        <authorList>
            <person name="Brown T."/>
            <person name="Elewa A."/>
            <person name="Iarovenko S."/>
            <person name="Subramanian E."/>
            <person name="Araus A.J."/>
            <person name="Petzold A."/>
            <person name="Susuki M."/>
            <person name="Suzuki K.-i.T."/>
            <person name="Hayashi T."/>
            <person name="Toyoda A."/>
            <person name="Oliveira C."/>
            <person name="Osipova E."/>
            <person name="Leigh N.D."/>
            <person name="Simon A."/>
            <person name="Yun M.H."/>
        </authorList>
    </citation>
    <scope>NUCLEOTIDE SEQUENCE</scope>
    <source>
        <strain evidence="2">20211129_DDA</strain>
        <tissue evidence="2">Liver</tissue>
    </source>
</reference>
<organism evidence="2 3">
    <name type="scientific">Pleurodeles waltl</name>
    <name type="common">Iberian ribbed newt</name>
    <dbReference type="NCBI Taxonomy" id="8319"/>
    <lineage>
        <taxon>Eukaryota</taxon>
        <taxon>Metazoa</taxon>
        <taxon>Chordata</taxon>
        <taxon>Craniata</taxon>
        <taxon>Vertebrata</taxon>
        <taxon>Euteleostomi</taxon>
        <taxon>Amphibia</taxon>
        <taxon>Batrachia</taxon>
        <taxon>Caudata</taxon>
        <taxon>Salamandroidea</taxon>
        <taxon>Salamandridae</taxon>
        <taxon>Pleurodelinae</taxon>
        <taxon>Pleurodeles</taxon>
    </lineage>
</organism>
<feature type="region of interest" description="Disordered" evidence="1">
    <location>
        <begin position="45"/>
        <end position="77"/>
    </location>
</feature>
<evidence type="ECO:0000256" key="1">
    <source>
        <dbReference type="SAM" id="MobiDB-lite"/>
    </source>
</evidence>
<comment type="caution">
    <text evidence="2">The sequence shown here is derived from an EMBL/GenBank/DDBJ whole genome shotgun (WGS) entry which is preliminary data.</text>
</comment>
<dbReference type="Proteomes" id="UP001066276">
    <property type="component" value="Chromosome 10"/>
</dbReference>
<evidence type="ECO:0000313" key="2">
    <source>
        <dbReference type="EMBL" id="KAJ1098299.1"/>
    </source>
</evidence>
<protein>
    <submittedName>
        <fullName evidence="2">Uncharacterized protein</fullName>
    </submittedName>
</protein>
<name>A0AAV7M6V3_PLEWA</name>
<dbReference type="AlphaFoldDB" id="A0AAV7M6V3"/>
<dbReference type="EMBL" id="JANPWB010000014">
    <property type="protein sequence ID" value="KAJ1098299.1"/>
    <property type="molecule type" value="Genomic_DNA"/>
</dbReference>
<sequence>MRRGLTLPPPTRKGKVCRPIPYDFWVPRGSGKSFVPFRVYKERQPRRVGGEAAEGAVYQRKDDQKHKQNRGAIGQRT</sequence>
<keyword evidence="3" id="KW-1185">Reference proteome</keyword>
<proteinExistence type="predicted"/>
<accession>A0AAV7M6V3</accession>
<gene>
    <name evidence="2" type="ORF">NDU88_003415</name>
</gene>
<evidence type="ECO:0000313" key="3">
    <source>
        <dbReference type="Proteomes" id="UP001066276"/>
    </source>
</evidence>